<evidence type="ECO:0000313" key="9">
    <source>
        <dbReference type="Proteomes" id="UP000193834"/>
    </source>
</evidence>
<keyword evidence="5" id="KW-1133">Transmembrane helix</keyword>
<dbReference type="PANTHER" id="PTHR43266:SF9">
    <property type="entry name" value="PERMEASE, MAJOR FACILITATOR SUPERFAMILY-RELATED"/>
    <property type="match status" value="1"/>
</dbReference>
<keyword evidence="4" id="KW-0812">Transmembrane</keyword>
<keyword evidence="3" id="KW-1003">Cell membrane</keyword>
<dbReference type="RefSeq" id="WP_085493006.1">
    <property type="nucleotide sequence ID" value="NZ_FXAZ01000001.1"/>
</dbReference>
<dbReference type="PRINTS" id="PR01035">
    <property type="entry name" value="TCRTETA"/>
</dbReference>
<organism evidence="8 9">
    <name type="scientific">Paenibacillus aquistagni</name>
    <dbReference type="NCBI Taxonomy" id="1852522"/>
    <lineage>
        <taxon>Bacteria</taxon>
        <taxon>Bacillati</taxon>
        <taxon>Bacillota</taxon>
        <taxon>Bacilli</taxon>
        <taxon>Bacillales</taxon>
        <taxon>Paenibacillaceae</taxon>
        <taxon>Paenibacillus</taxon>
    </lineage>
</organism>
<dbReference type="InterPro" id="IPR020846">
    <property type="entry name" value="MFS_dom"/>
</dbReference>
<evidence type="ECO:0000256" key="6">
    <source>
        <dbReference type="ARBA" id="ARBA00023136"/>
    </source>
</evidence>
<evidence type="ECO:0000256" key="5">
    <source>
        <dbReference type="ARBA" id="ARBA00022989"/>
    </source>
</evidence>
<dbReference type="GO" id="GO:0005886">
    <property type="term" value="C:plasma membrane"/>
    <property type="evidence" value="ECO:0007669"/>
    <property type="project" value="UniProtKB-SubCell"/>
</dbReference>
<comment type="subcellular location">
    <subcellularLocation>
        <location evidence="1">Cell membrane</location>
        <topology evidence="1">Multi-pass membrane protein</topology>
    </subcellularLocation>
</comment>
<dbReference type="EMBL" id="FXAZ01000001">
    <property type="protein sequence ID" value="SMG18289.1"/>
    <property type="molecule type" value="Genomic_DNA"/>
</dbReference>
<keyword evidence="9" id="KW-1185">Reference proteome</keyword>
<proteinExistence type="predicted"/>
<reference evidence="8 9" key="1">
    <citation type="submission" date="2017-04" db="EMBL/GenBank/DDBJ databases">
        <authorList>
            <person name="Afonso C.L."/>
            <person name="Miller P.J."/>
            <person name="Scott M.A."/>
            <person name="Spackman E."/>
            <person name="Goraichik I."/>
            <person name="Dimitrov K.M."/>
            <person name="Suarez D.L."/>
            <person name="Swayne D.E."/>
        </authorList>
    </citation>
    <scope>NUCLEOTIDE SEQUENCE [LARGE SCALE GENOMIC DNA]</scope>
    <source>
        <strain evidence="8 9">11</strain>
    </source>
</reference>
<dbReference type="SUPFAM" id="SSF103473">
    <property type="entry name" value="MFS general substrate transporter"/>
    <property type="match status" value="1"/>
</dbReference>
<dbReference type="STRING" id="1852522.SAMN06295960_0780"/>
<evidence type="ECO:0000313" key="8">
    <source>
        <dbReference type="EMBL" id="SMG18289.1"/>
    </source>
</evidence>
<keyword evidence="2" id="KW-0813">Transport</keyword>
<protein>
    <submittedName>
        <fullName evidence="8">Major Facilitator Superfamily protein</fullName>
    </submittedName>
</protein>
<dbReference type="OrthoDB" id="9775268at2"/>
<name>A0A1X7IU07_9BACL</name>
<sequence length="439" mass="46926">MKSHAFSRNFQIMLVGQIITLFGSAILRFALSLYILDLTGSAEIFATLLAVSTIPTIFLSPIGGAIADRMNRRNLMVYFDFINGIVVSVLAVFLYSGQSSIVLIGVVMTVLSIVSTFYHPTVQASIPVLVENDHLLKANGLVSGVTALTNFAGPVIGGLLYAVSGINAIVVVTCVSFFLSAIILLFLHIPYEKGAKTAGAIKAILLDLKEGLAYVGKGNPFLLKIIIIAAAMNLFITPLFLVGIPYMIKIVMGMKDSYFGFTQGGISLSMIIAAVAIGALSSKLRVNNLYLWFVGSGLFIVPMAVTIHPQLVVPGQAGIIPYLLFSLCTMVVMFIITIINIFIMTMLQKETPNHLLGKVMAILTAISTCAVPIGQILFGSLIEWLANAVYAVVVGVAVITILIALVTKYLLRGHMNQSEEQAASSSSGSREALEASPTE</sequence>
<evidence type="ECO:0000256" key="1">
    <source>
        <dbReference type="ARBA" id="ARBA00004651"/>
    </source>
</evidence>
<dbReference type="Pfam" id="PF07690">
    <property type="entry name" value="MFS_1"/>
    <property type="match status" value="1"/>
</dbReference>
<feature type="domain" description="Major facilitator superfamily (MFS) profile" evidence="7">
    <location>
        <begin position="9"/>
        <end position="412"/>
    </location>
</feature>
<evidence type="ECO:0000256" key="3">
    <source>
        <dbReference type="ARBA" id="ARBA00022475"/>
    </source>
</evidence>
<dbReference type="GO" id="GO:0022857">
    <property type="term" value="F:transmembrane transporter activity"/>
    <property type="evidence" value="ECO:0007669"/>
    <property type="project" value="InterPro"/>
</dbReference>
<evidence type="ECO:0000259" key="7">
    <source>
        <dbReference type="PROSITE" id="PS50850"/>
    </source>
</evidence>
<accession>A0A1X7IU07</accession>
<evidence type="ECO:0000256" key="2">
    <source>
        <dbReference type="ARBA" id="ARBA00022448"/>
    </source>
</evidence>
<dbReference type="InterPro" id="IPR011701">
    <property type="entry name" value="MFS"/>
</dbReference>
<dbReference type="PROSITE" id="PS50850">
    <property type="entry name" value="MFS"/>
    <property type="match status" value="1"/>
</dbReference>
<dbReference type="CDD" id="cd06173">
    <property type="entry name" value="MFS_MefA_like"/>
    <property type="match status" value="1"/>
</dbReference>
<dbReference type="AlphaFoldDB" id="A0A1X7IU07"/>
<keyword evidence="6" id="KW-0472">Membrane</keyword>
<dbReference type="InterPro" id="IPR036259">
    <property type="entry name" value="MFS_trans_sf"/>
</dbReference>
<dbReference type="Gene3D" id="1.20.1250.20">
    <property type="entry name" value="MFS general substrate transporter like domains"/>
    <property type="match status" value="1"/>
</dbReference>
<dbReference type="InterPro" id="IPR001958">
    <property type="entry name" value="Tet-R_TetA/multi-R_MdtG-like"/>
</dbReference>
<dbReference type="Proteomes" id="UP000193834">
    <property type="component" value="Unassembled WGS sequence"/>
</dbReference>
<gene>
    <name evidence="8" type="ORF">SAMN06295960_0780</name>
</gene>
<evidence type="ECO:0000256" key="4">
    <source>
        <dbReference type="ARBA" id="ARBA00022692"/>
    </source>
</evidence>
<dbReference type="PANTHER" id="PTHR43266">
    <property type="entry name" value="MACROLIDE-EFFLUX PROTEIN"/>
    <property type="match status" value="1"/>
</dbReference>